<gene>
    <name evidence="3" type="ORF">FGIG_01437</name>
</gene>
<organism evidence="3 4">
    <name type="scientific">Fasciola gigantica</name>
    <name type="common">Giant liver fluke</name>
    <dbReference type="NCBI Taxonomy" id="46835"/>
    <lineage>
        <taxon>Eukaryota</taxon>
        <taxon>Metazoa</taxon>
        <taxon>Spiralia</taxon>
        <taxon>Lophotrochozoa</taxon>
        <taxon>Platyhelminthes</taxon>
        <taxon>Trematoda</taxon>
        <taxon>Digenea</taxon>
        <taxon>Plagiorchiida</taxon>
        <taxon>Echinostomata</taxon>
        <taxon>Echinostomatoidea</taxon>
        <taxon>Fasciolidae</taxon>
        <taxon>Fasciola</taxon>
    </lineage>
</organism>
<name>A0A504YRG5_FASGI</name>
<dbReference type="AlphaFoldDB" id="A0A504YRG5"/>
<dbReference type="STRING" id="46835.A0A504YRG5"/>
<feature type="transmembrane region" description="Helical" evidence="2">
    <location>
        <begin position="64"/>
        <end position="84"/>
    </location>
</feature>
<proteinExistence type="predicted"/>
<keyword evidence="2" id="KW-0472">Membrane</keyword>
<accession>A0A504YRG5</accession>
<evidence type="ECO:0000256" key="1">
    <source>
        <dbReference type="SAM" id="Coils"/>
    </source>
</evidence>
<feature type="coiled-coil region" evidence="1">
    <location>
        <begin position="197"/>
        <end position="224"/>
    </location>
</feature>
<comment type="caution">
    <text evidence="3">The sequence shown here is derived from an EMBL/GenBank/DDBJ whole genome shotgun (WGS) entry which is preliminary data.</text>
</comment>
<protein>
    <submittedName>
        <fullName evidence="3">Vacuole membrane protein 1</fullName>
    </submittedName>
</protein>
<evidence type="ECO:0000313" key="3">
    <source>
        <dbReference type="EMBL" id="TPP60370.1"/>
    </source>
</evidence>
<keyword evidence="4" id="KW-1185">Reference proteome</keyword>
<keyword evidence="1" id="KW-0175">Coiled coil</keyword>
<reference evidence="3 4" key="1">
    <citation type="submission" date="2019-04" db="EMBL/GenBank/DDBJ databases">
        <title>Annotation for the trematode Fasciola gigantica.</title>
        <authorList>
            <person name="Choi Y.-J."/>
        </authorList>
    </citation>
    <scope>NUCLEOTIDE SEQUENCE [LARGE SCALE GENOMIC DNA]</scope>
    <source>
        <strain evidence="3">Uganda_cow_1</strain>
    </source>
</reference>
<feature type="transmembrane region" description="Helical" evidence="2">
    <location>
        <begin position="248"/>
        <end position="264"/>
    </location>
</feature>
<dbReference type="EMBL" id="SUNJ01009496">
    <property type="protein sequence ID" value="TPP60370.1"/>
    <property type="molecule type" value="Genomic_DNA"/>
</dbReference>
<dbReference type="OrthoDB" id="2016540at2759"/>
<evidence type="ECO:0000313" key="4">
    <source>
        <dbReference type="Proteomes" id="UP000316759"/>
    </source>
</evidence>
<keyword evidence="2" id="KW-1133">Transmembrane helix</keyword>
<sequence>MTVVRRETSKTETNGVLPKVTYAEEEKKERESLVLWISPITTLYYFFLECLFRCTQLRFTIARNWRLCSNLLLTSTLLFVLYFIPGPHSEVLQKLKKVTFWWSWWFWLGFLSSCGFGTGLHTFVLYLGPFIAEVTMSAYECDSLDFPSPPYPDRIICPEDTNSVGKINFWKIMGKVQMESIMWGFGTAVGELPPYFMARGARLSDRHEEELEELENILEVEKATTSSDPLAKQTLTFQKRVELHLHRLILRAGFMGILLCASIPNPLFDLAGMTCGHFLVPFWSFFGATFIGKALIKVHLQQFTVIALSSEHHVESLVGLIGRIPVYGQRLQAPFLDYLKQQKASLRSRVSPTENHPAHHKFNVQTQSRHPRSEKLCDGETVTRTSMDVSVVEPKLATNGHHARGTRVYLFVRLIHCERIRKKLSPTSVSVEENGQILVADFQFELVVLCQMGQISSPHFVKLPVHSWTSVHRVTRSPFYSVPLSVSSALHGRFLYDFLCPPVRSFHCHPPRCTLL</sequence>
<dbReference type="Proteomes" id="UP000316759">
    <property type="component" value="Unassembled WGS sequence"/>
</dbReference>
<feature type="transmembrane region" description="Helical" evidence="2">
    <location>
        <begin position="104"/>
        <end position="127"/>
    </location>
</feature>
<evidence type="ECO:0000256" key="2">
    <source>
        <dbReference type="SAM" id="Phobius"/>
    </source>
</evidence>
<keyword evidence="2" id="KW-0812">Transmembrane</keyword>
<feature type="transmembrane region" description="Helical" evidence="2">
    <location>
        <begin position="270"/>
        <end position="291"/>
    </location>
</feature>